<evidence type="ECO:0000313" key="10">
    <source>
        <dbReference type="Proteomes" id="UP000233293"/>
    </source>
</evidence>
<evidence type="ECO:0000313" key="9">
    <source>
        <dbReference type="EMBL" id="PKU26038.1"/>
    </source>
</evidence>
<name>A0A2N3Q057_9PROT</name>
<dbReference type="OrthoDB" id="9811975at2"/>
<dbReference type="EMBL" id="PIUM01000002">
    <property type="protein sequence ID" value="PKU26038.1"/>
    <property type="molecule type" value="Genomic_DNA"/>
</dbReference>
<dbReference type="Pfam" id="PF01032">
    <property type="entry name" value="FecCD"/>
    <property type="match status" value="1"/>
</dbReference>
<keyword evidence="3" id="KW-0813">Transport</keyword>
<dbReference type="InterPro" id="IPR000522">
    <property type="entry name" value="ABC_transptr_permease_BtuC"/>
</dbReference>
<dbReference type="PANTHER" id="PTHR30472:SF1">
    <property type="entry name" value="FE(3+) DICITRATE TRANSPORT SYSTEM PERMEASE PROTEIN FECC-RELATED"/>
    <property type="match status" value="1"/>
</dbReference>
<gene>
    <name evidence="9" type="ORF">CWS72_02535</name>
</gene>
<comment type="subcellular location">
    <subcellularLocation>
        <location evidence="1">Cell membrane</location>
        <topology evidence="1">Multi-pass membrane protein</topology>
    </subcellularLocation>
</comment>
<keyword evidence="10" id="KW-1185">Reference proteome</keyword>
<protein>
    <submittedName>
        <fullName evidence="9">Iron ABC transporter permease</fullName>
    </submittedName>
</protein>
<evidence type="ECO:0000256" key="2">
    <source>
        <dbReference type="ARBA" id="ARBA00007935"/>
    </source>
</evidence>
<dbReference type="GO" id="GO:0005886">
    <property type="term" value="C:plasma membrane"/>
    <property type="evidence" value="ECO:0007669"/>
    <property type="project" value="UniProtKB-SubCell"/>
</dbReference>
<dbReference type="GO" id="GO:0022857">
    <property type="term" value="F:transmembrane transporter activity"/>
    <property type="evidence" value="ECO:0007669"/>
    <property type="project" value="InterPro"/>
</dbReference>
<feature type="transmembrane region" description="Helical" evidence="8">
    <location>
        <begin position="68"/>
        <end position="88"/>
    </location>
</feature>
<evidence type="ECO:0000256" key="3">
    <source>
        <dbReference type="ARBA" id="ARBA00022448"/>
    </source>
</evidence>
<dbReference type="PANTHER" id="PTHR30472">
    <property type="entry name" value="FERRIC ENTEROBACTIN TRANSPORT SYSTEM PERMEASE PROTEIN"/>
    <property type="match status" value="1"/>
</dbReference>
<comment type="caution">
    <text evidence="9">The sequence shown here is derived from an EMBL/GenBank/DDBJ whole genome shotgun (WGS) entry which is preliminary data.</text>
</comment>
<organism evidence="9 10">
    <name type="scientific">Telmatospirillum siberiense</name>
    <dbReference type="NCBI Taxonomy" id="382514"/>
    <lineage>
        <taxon>Bacteria</taxon>
        <taxon>Pseudomonadati</taxon>
        <taxon>Pseudomonadota</taxon>
        <taxon>Alphaproteobacteria</taxon>
        <taxon>Rhodospirillales</taxon>
        <taxon>Rhodospirillaceae</taxon>
        <taxon>Telmatospirillum</taxon>
    </lineage>
</organism>
<evidence type="ECO:0000256" key="6">
    <source>
        <dbReference type="ARBA" id="ARBA00022989"/>
    </source>
</evidence>
<dbReference type="CDD" id="cd06550">
    <property type="entry name" value="TM_ABC_iron-siderophores_like"/>
    <property type="match status" value="1"/>
</dbReference>
<feature type="transmembrane region" description="Helical" evidence="8">
    <location>
        <begin position="314"/>
        <end position="330"/>
    </location>
</feature>
<dbReference type="SUPFAM" id="SSF81345">
    <property type="entry name" value="ABC transporter involved in vitamin B12 uptake, BtuC"/>
    <property type="match status" value="1"/>
</dbReference>
<accession>A0A2N3Q057</accession>
<dbReference type="Gene3D" id="1.10.3470.10">
    <property type="entry name" value="ABC transporter involved in vitamin B12 uptake, BtuC"/>
    <property type="match status" value="1"/>
</dbReference>
<evidence type="ECO:0000256" key="8">
    <source>
        <dbReference type="SAM" id="Phobius"/>
    </source>
</evidence>
<dbReference type="GO" id="GO:0033214">
    <property type="term" value="P:siderophore-iron import into cell"/>
    <property type="evidence" value="ECO:0007669"/>
    <property type="project" value="TreeGrafter"/>
</dbReference>
<evidence type="ECO:0000256" key="7">
    <source>
        <dbReference type="ARBA" id="ARBA00023136"/>
    </source>
</evidence>
<sequence>MARGRPSTSGSRLAGLLGLGCLLLVLLAASIAVGARTLSLSDLWHVLLHADDGRTSVIVWQLRLPRTLMGAVVGAALGTAGALTQALCRNALAEPGLLGINAGAALAVVLGMALSVAPGLAGQAGLALFGAMIAALGVHALDRIAPGDRRGVHLVLTGAAVSASIRACTGIITMSDSGVFDNYRFWVVGSLSRPLPVGINAVLVILLLLAGLSSLWGGRLNALALGEEPMRALGLRPGATRLGLFGAIVLLCGLSTALVGPIAFLGLVVPHSARLLIGGDWRWILPYSAVLGALLLIAADILGRLIVSPGELEAGIVIAFLGAPLLLWLVNRRPI</sequence>
<dbReference type="AlphaFoldDB" id="A0A2N3Q057"/>
<dbReference type="RefSeq" id="WP_101248999.1">
    <property type="nucleotide sequence ID" value="NZ_PIUM01000002.1"/>
</dbReference>
<keyword evidence="5 8" id="KW-0812">Transmembrane</keyword>
<evidence type="ECO:0000256" key="1">
    <source>
        <dbReference type="ARBA" id="ARBA00004651"/>
    </source>
</evidence>
<feature type="transmembrane region" description="Helical" evidence="8">
    <location>
        <begin position="195"/>
        <end position="218"/>
    </location>
</feature>
<feature type="transmembrane region" description="Helical" evidence="8">
    <location>
        <begin position="120"/>
        <end position="141"/>
    </location>
</feature>
<comment type="similarity">
    <text evidence="2">Belongs to the binding-protein-dependent transport system permease family. FecCD subfamily.</text>
</comment>
<dbReference type="FunFam" id="1.10.3470.10:FF:000001">
    <property type="entry name" value="Vitamin B12 ABC transporter permease BtuC"/>
    <property type="match status" value="1"/>
</dbReference>
<feature type="transmembrane region" description="Helical" evidence="8">
    <location>
        <begin position="284"/>
        <end position="302"/>
    </location>
</feature>
<proteinExistence type="inferred from homology"/>
<feature type="transmembrane region" description="Helical" evidence="8">
    <location>
        <begin position="95"/>
        <end position="114"/>
    </location>
</feature>
<evidence type="ECO:0000256" key="5">
    <source>
        <dbReference type="ARBA" id="ARBA00022692"/>
    </source>
</evidence>
<keyword evidence="7 8" id="KW-0472">Membrane</keyword>
<evidence type="ECO:0000256" key="4">
    <source>
        <dbReference type="ARBA" id="ARBA00022475"/>
    </source>
</evidence>
<dbReference type="Proteomes" id="UP000233293">
    <property type="component" value="Unassembled WGS sequence"/>
</dbReference>
<keyword evidence="4" id="KW-1003">Cell membrane</keyword>
<keyword evidence="6 8" id="KW-1133">Transmembrane helix</keyword>
<reference evidence="10" key="1">
    <citation type="submission" date="2017-12" db="EMBL/GenBank/DDBJ databases">
        <title>Draft genome sequence of Telmatospirillum siberiense 26-4b1T, an acidotolerant peatland alphaproteobacterium potentially involved in sulfur cycling.</title>
        <authorList>
            <person name="Hausmann B."/>
            <person name="Pjevac P."/>
            <person name="Schreck K."/>
            <person name="Herbold C.W."/>
            <person name="Daims H."/>
            <person name="Wagner M."/>
            <person name="Pester M."/>
            <person name="Loy A."/>
        </authorList>
    </citation>
    <scope>NUCLEOTIDE SEQUENCE [LARGE SCALE GENOMIC DNA]</scope>
    <source>
        <strain evidence="10">26-4b1</strain>
    </source>
</reference>
<feature type="transmembrane region" description="Helical" evidence="8">
    <location>
        <begin position="153"/>
        <end position="175"/>
    </location>
</feature>
<dbReference type="InterPro" id="IPR037294">
    <property type="entry name" value="ABC_BtuC-like"/>
</dbReference>
<feature type="transmembrane region" description="Helical" evidence="8">
    <location>
        <begin position="239"/>
        <end position="264"/>
    </location>
</feature>